<evidence type="ECO:0000313" key="2">
    <source>
        <dbReference type="EMBL" id="QDP95293.1"/>
    </source>
</evidence>
<protein>
    <submittedName>
        <fullName evidence="2">Uncharacterized protein</fullName>
    </submittedName>
</protein>
<gene>
    <name evidence="2" type="ORF">FOE78_04650</name>
</gene>
<dbReference type="EMBL" id="CP041692">
    <property type="protein sequence ID" value="QDP95293.1"/>
    <property type="molecule type" value="Genomic_DNA"/>
</dbReference>
<name>A0A516PVU1_9ACTN</name>
<keyword evidence="1" id="KW-0472">Membrane</keyword>
<feature type="transmembrane region" description="Helical" evidence="1">
    <location>
        <begin position="6"/>
        <end position="24"/>
    </location>
</feature>
<proteinExistence type="predicted"/>
<sequence>MTIVVVAIIVGAGIGAGVGLLTRVHERDGVVLLRATAWAAILWIVGMGLGWRSSYSLPTVGVQR</sequence>
<dbReference type="AlphaFoldDB" id="A0A516PVU1"/>
<dbReference type="KEGG" id="mik:FOE78_04650"/>
<keyword evidence="1" id="KW-1133">Transmembrane helix</keyword>
<evidence type="ECO:0000313" key="3">
    <source>
        <dbReference type="Proteomes" id="UP000319263"/>
    </source>
</evidence>
<reference evidence="2 3" key="1">
    <citation type="submission" date="2019-07" db="EMBL/GenBank/DDBJ databases">
        <title>Microlunatus dokdonensis sp. nov. isolated from the rhizospheric soil of the wild plant Elymus tsukushiensis.</title>
        <authorList>
            <person name="Ghim S.-Y."/>
            <person name="Hwang Y.-J."/>
            <person name="Son J.-S."/>
            <person name="Shin J.-H."/>
        </authorList>
    </citation>
    <scope>NUCLEOTIDE SEQUENCE [LARGE SCALE GENOMIC DNA]</scope>
    <source>
        <strain evidence="2 3">KUDC0627</strain>
    </source>
</reference>
<keyword evidence="3" id="KW-1185">Reference proteome</keyword>
<organism evidence="2 3">
    <name type="scientific">Microlunatus elymi</name>
    <dbReference type="NCBI Taxonomy" id="2596828"/>
    <lineage>
        <taxon>Bacteria</taxon>
        <taxon>Bacillati</taxon>
        <taxon>Actinomycetota</taxon>
        <taxon>Actinomycetes</taxon>
        <taxon>Propionibacteriales</taxon>
        <taxon>Propionibacteriaceae</taxon>
        <taxon>Microlunatus</taxon>
    </lineage>
</organism>
<feature type="transmembrane region" description="Helical" evidence="1">
    <location>
        <begin position="31"/>
        <end position="51"/>
    </location>
</feature>
<evidence type="ECO:0000256" key="1">
    <source>
        <dbReference type="SAM" id="Phobius"/>
    </source>
</evidence>
<keyword evidence="1" id="KW-0812">Transmembrane</keyword>
<accession>A0A516PVU1</accession>
<dbReference type="Proteomes" id="UP000319263">
    <property type="component" value="Chromosome"/>
</dbReference>